<dbReference type="InterPro" id="IPR056924">
    <property type="entry name" value="SH3_Tf2-1"/>
</dbReference>
<dbReference type="InterPro" id="IPR036397">
    <property type="entry name" value="RNaseH_sf"/>
</dbReference>
<dbReference type="Gene3D" id="3.30.420.10">
    <property type="entry name" value="Ribonuclease H-like superfamily/Ribonuclease H"/>
    <property type="match status" value="1"/>
</dbReference>
<proteinExistence type="predicted"/>
<protein>
    <submittedName>
        <fullName evidence="2">Retrotransposon protein, Ty3-gypsy subclass</fullName>
    </submittedName>
</protein>
<accession>A0A5B6WSJ5</accession>
<keyword evidence="3" id="KW-1185">Reference proteome</keyword>
<dbReference type="Pfam" id="PF24626">
    <property type="entry name" value="SH3_Tf2-1"/>
    <property type="match status" value="1"/>
</dbReference>
<comment type="caution">
    <text evidence="2">The sequence shown here is derived from an EMBL/GenBank/DDBJ whole genome shotgun (WGS) entry which is preliminary data.</text>
</comment>
<name>A0A5B6WSJ5_9ROSI</name>
<dbReference type="PANTHER" id="PTHR45835">
    <property type="entry name" value="YALI0A06105P"/>
    <property type="match status" value="1"/>
</dbReference>
<sequence>MLRCFVLEFGGSRERYLPLVEFAYNNSYQSSIRMVPYEALYGRKCRTPLYWTGLSEKQIHGVDLVKETKEKSKSCFRLTKVVCGFEKKRNRVSSGRQGPYEVTARIGPVAYWLALLVELEKIHNVFHASVLRQYRSDPLHVIPLSERRYNRT</sequence>
<evidence type="ECO:0000259" key="1">
    <source>
        <dbReference type="Pfam" id="PF24626"/>
    </source>
</evidence>
<reference evidence="3" key="1">
    <citation type="journal article" date="2019" name="Plant Biotechnol. J.">
        <title>Genome sequencing of the Australian wild diploid species Gossypium australe highlights disease resistance and delayed gland morphogenesis.</title>
        <authorList>
            <person name="Cai Y."/>
            <person name="Cai X."/>
            <person name="Wang Q."/>
            <person name="Wang P."/>
            <person name="Zhang Y."/>
            <person name="Cai C."/>
            <person name="Xu Y."/>
            <person name="Wang K."/>
            <person name="Zhou Z."/>
            <person name="Wang C."/>
            <person name="Geng S."/>
            <person name="Li B."/>
            <person name="Dong Q."/>
            <person name="Hou Y."/>
            <person name="Wang H."/>
            <person name="Ai P."/>
            <person name="Liu Z."/>
            <person name="Yi F."/>
            <person name="Sun M."/>
            <person name="An G."/>
            <person name="Cheng J."/>
            <person name="Zhang Y."/>
            <person name="Shi Q."/>
            <person name="Xie Y."/>
            <person name="Shi X."/>
            <person name="Chang Y."/>
            <person name="Huang F."/>
            <person name="Chen Y."/>
            <person name="Hong S."/>
            <person name="Mi L."/>
            <person name="Sun Q."/>
            <person name="Zhang L."/>
            <person name="Zhou B."/>
            <person name="Peng R."/>
            <person name="Zhang X."/>
            <person name="Liu F."/>
        </authorList>
    </citation>
    <scope>NUCLEOTIDE SEQUENCE [LARGE SCALE GENOMIC DNA]</scope>
    <source>
        <strain evidence="3">cv. PA1801</strain>
    </source>
</reference>
<evidence type="ECO:0000313" key="3">
    <source>
        <dbReference type="Proteomes" id="UP000325315"/>
    </source>
</evidence>
<dbReference type="GO" id="GO:0003676">
    <property type="term" value="F:nucleic acid binding"/>
    <property type="evidence" value="ECO:0007669"/>
    <property type="project" value="InterPro"/>
</dbReference>
<organism evidence="2 3">
    <name type="scientific">Gossypium australe</name>
    <dbReference type="NCBI Taxonomy" id="47621"/>
    <lineage>
        <taxon>Eukaryota</taxon>
        <taxon>Viridiplantae</taxon>
        <taxon>Streptophyta</taxon>
        <taxon>Embryophyta</taxon>
        <taxon>Tracheophyta</taxon>
        <taxon>Spermatophyta</taxon>
        <taxon>Magnoliopsida</taxon>
        <taxon>eudicotyledons</taxon>
        <taxon>Gunneridae</taxon>
        <taxon>Pentapetalae</taxon>
        <taxon>rosids</taxon>
        <taxon>malvids</taxon>
        <taxon>Malvales</taxon>
        <taxon>Malvaceae</taxon>
        <taxon>Malvoideae</taxon>
        <taxon>Gossypium</taxon>
    </lineage>
</organism>
<dbReference type="OrthoDB" id="1909122at2759"/>
<dbReference type="AlphaFoldDB" id="A0A5B6WSJ5"/>
<dbReference type="EMBL" id="SMMG02000002">
    <property type="protein sequence ID" value="KAA3483905.1"/>
    <property type="molecule type" value="Genomic_DNA"/>
</dbReference>
<evidence type="ECO:0000313" key="2">
    <source>
        <dbReference type="EMBL" id="KAA3483905.1"/>
    </source>
</evidence>
<dbReference type="Proteomes" id="UP000325315">
    <property type="component" value="Unassembled WGS sequence"/>
</dbReference>
<gene>
    <name evidence="2" type="ORF">EPI10_006032</name>
</gene>
<feature type="domain" description="Tf2-1-like SH3-like" evidence="1">
    <location>
        <begin position="84"/>
        <end position="135"/>
    </location>
</feature>
<dbReference type="PANTHER" id="PTHR45835:SF99">
    <property type="entry name" value="CHROMO DOMAIN-CONTAINING PROTEIN-RELATED"/>
    <property type="match status" value="1"/>
</dbReference>